<evidence type="ECO:0008006" key="3">
    <source>
        <dbReference type="Google" id="ProtNLM"/>
    </source>
</evidence>
<dbReference type="AlphaFoldDB" id="A0A2S2E0T8"/>
<dbReference type="KEGG" id="salh:HMF8227_00713"/>
<dbReference type="NCBIfam" id="TIGR02532">
    <property type="entry name" value="IV_pilin_GFxxxE"/>
    <property type="match status" value="1"/>
</dbReference>
<reference evidence="1 2" key="1">
    <citation type="submission" date="2018-05" db="EMBL/GenBank/DDBJ databases">
        <title>Salinimonas sp. HMF8227 Genome sequencing and assembly.</title>
        <authorList>
            <person name="Kang H."/>
            <person name="Kang J."/>
            <person name="Cha I."/>
            <person name="Kim H."/>
            <person name="Joh K."/>
        </authorList>
    </citation>
    <scope>NUCLEOTIDE SEQUENCE [LARGE SCALE GENOMIC DNA]</scope>
    <source>
        <strain evidence="1 2">HMF8227</strain>
    </source>
</reference>
<keyword evidence="2" id="KW-1185">Reference proteome</keyword>
<sequence>MNRNQGFSLVELLVSLTLLSLIVFTGTLAYQTFSDYWAREKTGFKDAYKLARGASLLHTTLEDIKPYLVVENKQPYFYFEGGETVLRAIRQQAVTAEGPALFELITKSSETGEGLDLIYSELPLKQSNFQNIQRHTDNFSYQFILMTGIQDLSFSFFGWPHFNDFANQYSQDNRIDEQQWFGFYSAKDTWVTPTQVRVEVVMMGGKTLKLDVPVAAFRDDLIDYYLTGE</sequence>
<proteinExistence type="predicted"/>
<dbReference type="Pfam" id="PF07963">
    <property type="entry name" value="N_methyl"/>
    <property type="match status" value="1"/>
</dbReference>
<gene>
    <name evidence="1" type="ORF">HMF8227_00713</name>
</gene>
<protein>
    <recommendedName>
        <fullName evidence="3">Prepilin-type N-terminal cleavage/methylation domain-containing protein</fullName>
    </recommendedName>
</protein>
<evidence type="ECO:0000313" key="2">
    <source>
        <dbReference type="Proteomes" id="UP000245728"/>
    </source>
</evidence>
<accession>A0A2S2E0T8</accession>
<evidence type="ECO:0000313" key="1">
    <source>
        <dbReference type="EMBL" id="AWL11209.1"/>
    </source>
</evidence>
<name>A0A2S2E0T8_9ALTE</name>
<organism evidence="1 2">
    <name type="scientific">Saliniradius amylolyticus</name>
    <dbReference type="NCBI Taxonomy" id="2183582"/>
    <lineage>
        <taxon>Bacteria</taxon>
        <taxon>Pseudomonadati</taxon>
        <taxon>Pseudomonadota</taxon>
        <taxon>Gammaproteobacteria</taxon>
        <taxon>Alteromonadales</taxon>
        <taxon>Alteromonadaceae</taxon>
        <taxon>Saliniradius</taxon>
    </lineage>
</organism>
<dbReference type="EMBL" id="CP029347">
    <property type="protein sequence ID" value="AWL11209.1"/>
    <property type="molecule type" value="Genomic_DNA"/>
</dbReference>
<dbReference type="Proteomes" id="UP000245728">
    <property type="component" value="Chromosome"/>
</dbReference>
<dbReference type="InterPro" id="IPR012902">
    <property type="entry name" value="N_methyl_site"/>
</dbReference>
<dbReference type="RefSeq" id="WP_162558483.1">
    <property type="nucleotide sequence ID" value="NZ_CP029347.1"/>
</dbReference>